<protein>
    <submittedName>
        <fullName evidence="1">Uncharacterized protein</fullName>
    </submittedName>
</protein>
<dbReference type="EMBL" id="CAJNRD030001119">
    <property type="protein sequence ID" value="CAG5089546.1"/>
    <property type="molecule type" value="Genomic_DNA"/>
</dbReference>
<gene>
    <name evidence="1" type="ORF">HICCMSTLAB_LOCUS5281</name>
</gene>
<dbReference type="AlphaFoldDB" id="A0A8J2HC85"/>
<accession>A0A8J2HC85</accession>
<comment type="caution">
    <text evidence="1">The sequence shown here is derived from an EMBL/GenBank/DDBJ whole genome shotgun (WGS) entry which is preliminary data.</text>
</comment>
<reference evidence="1" key="1">
    <citation type="submission" date="2021-04" db="EMBL/GenBank/DDBJ databases">
        <authorList>
            <person name="Chebbi M.A.C M."/>
        </authorList>
    </citation>
    <scope>NUCLEOTIDE SEQUENCE</scope>
</reference>
<keyword evidence="2" id="KW-1185">Reference proteome</keyword>
<evidence type="ECO:0000313" key="2">
    <source>
        <dbReference type="Proteomes" id="UP000786811"/>
    </source>
</evidence>
<feature type="non-terminal residue" evidence="1">
    <location>
        <position position="1"/>
    </location>
</feature>
<dbReference type="OrthoDB" id="684045at2759"/>
<evidence type="ECO:0000313" key="1">
    <source>
        <dbReference type="EMBL" id="CAG5089546.1"/>
    </source>
</evidence>
<dbReference type="Proteomes" id="UP000786811">
    <property type="component" value="Unassembled WGS sequence"/>
</dbReference>
<organism evidence="1 2">
    <name type="scientific">Cotesia congregata</name>
    <name type="common">Parasitoid wasp</name>
    <name type="synonym">Apanteles congregatus</name>
    <dbReference type="NCBI Taxonomy" id="51543"/>
    <lineage>
        <taxon>Eukaryota</taxon>
        <taxon>Metazoa</taxon>
        <taxon>Ecdysozoa</taxon>
        <taxon>Arthropoda</taxon>
        <taxon>Hexapoda</taxon>
        <taxon>Insecta</taxon>
        <taxon>Pterygota</taxon>
        <taxon>Neoptera</taxon>
        <taxon>Endopterygota</taxon>
        <taxon>Hymenoptera</taxon>
        <taxon>Apocrita</taxon>
        <taxon>Ichneumonoidea</taxon>
        <taxon>Braconidae</taxon>
        <taxon>Microgastrinae</taxon>
        <taxon>Cotesia</taxon>
    </lineage>
</organism>
<proteinExistence type="predicted"/>
<sequence length="347" mass="40320">MSLIIEEEKDNYVKVTWPIKLSKLIAKFYYSDQFEIENIDNVSFSMKLEFDSSLSKPNFNLWIRKSNSEPAYALVKVLVGDLPMNQSQHWKSSCYFKNIIIPKEATVERMLEFTVYNFEITCEIFWRSSPIISYNNNLYNENVNFHIGLKFSWAFSNIFTLWVEKSSLEPANALIKVIVGNVEAEVEADNWKDLVYIQNNAAISGETNTRQLYDRSLRVDYSFYDINITCEIIWRSEIDSSLNNNPCLGNLILFACNSKPKYYSKIIGILITMTLIIEEQKNNYVKVTWPVELCELDGKFYYSYQFKINNINNVSFNMKLELGGSSSKPTFDLWVQKSNSKPANALI</sequence>
<name>A0A8J2HC85_COTCN</name>